<feature type="transmembrane region" description="Helical" evidence="8">
    <location>
        <begin position="377"/>
        <end position="404"/>
    </location>
</feature>
<feature type="transmembrane region" description="Helical" evidence="8">
    <location>
        <begin position="416"/>
        <end position="439"/>
    </location>
</feature>
<dbReference type="GO" id="GO:0005886">
    <property type="term" value="C:plasma membrane"/>
    <property type="evidence" value="ECO:0007669"/>
    <property type="project" value="UniProtKB-SubCell"/>
</dbReference>
<dbReference type="Gene3D" id="3.40.50.1820">
    <property type="entry name" value="alpha/beta hydrolase"/>
    <property type="match status" value="1"/>
</dbReference>
<dbReference type="GO" id="GO:0042773">
    <property type="term" value="P:ATP synthesis coupled electron transport"/>
    <property type="evidence" value="ECO:0007669"/>
    <property type="project" value="InterPro"/>
</dbReference>
<dbReference type="InterPro" id="IPR052175">
    <property type="entry name" value="ComplexI-like_HydComp"/>
</dbReference>
<comment type="caution">
    <text evidence="10">The sequence shown here is derived from an EMBL/GenBank/DDBJ whole genome shotgun (WGS) entry which is preliminary data.</text>
</comment>
<feature type="transmembrane region" description="Helical" evidence="8">
    <location>
        <begin position="151"/>
        <end position="176"/>
    </location>
</feature>
<organism evidence="10 11">
    <name type="scientific">Aureimonas fodinaquatilis</name>
    <dbReference type="NCBI Taxonomy" id="2565783"/>
    <lineage>
        <taxon>Bacteria</taxon>
        <taxon>Pseudomonadati</taxon>
        <taxon>Pseudomonadota</taxon>
        <taxon>Alphaproteobacteria</taxon>
        <taxon>Hyphomicrobiales</taxon>
        <taxon>Aurantimonadaceae</taxon>
        <taxon>Aureimonas</taxon>
    </lineage>
</organism>
<proteinExistence type="predicted"/>
<dbReference type="GO" id="GO:0016491">
    <property type="term" value="F:oxidoreductase activity"/>
    <property type="evidence" value="ECO:0007669"/>
    <property type="project" value="UniProtKB-KW"/>
</dbReference>
<protein>
    <submittedName>
        <fullName evidence="10">Alpha/beta fold hydrolase</fullName>
    </submittedName>
</protein>
<feature type="transmembrane region" description="Helical" evidence="8">
    <location>
        <begin position="225"/>
        <end position="246"/>
    </location>
</feature>
<feature type="transmembrane region" description="Helical" evidence="8">
    <location>
        <begin position="258"/>
        <end position="279"/>
    </location>
</feature>
<feature type="transmembrane region" description="Helical" evidence="8">
    <location>
        <begin position="347"/>
        <end position="365"/>
    </location>
</feature>
<gene>
    <name evidence="10" type="ORF">FPY71_01980</name>
</gene>
<dbReference type="InterPro" id="IPR001750">
    <property type="entry name" value="ND/Mrp_TM"/>
</dbReference>
<feature type="transmembrane region" description="Helical" evidence="8">
    <location>
        <begin position="99"/>
        <end position="116"/>
    </location>
</feature>
<dbReference type="Pfam" id="PF05990">
    <property type="entry name" value="DUF900"/>
    <property type="match status" value="1"/>
</dbReference>
<evidence type="ECO:0000313" key="10">
    <source>
        <dbReference type="EMBL" id="KAA0971920.1"/>
    </source>
</evidence>
<feature type="transmembrane region" description="Helical" evidence="8">
    <location>
        <begin position="459"/>
        <end position="476"/>
    </location>
</feature>
<dbReference type="InterPro" id="IPR003918">
    <property type="entry name" value="NADH_UbQ_OxRdtase"/>
</dbReference>
<evidence type="ECO:0000256" key="5">
    <source>
        <dbReference type="ARBA" id="ARBA00023002"/>
    </source>
</evidence>
<dbReference type="GO" id="GO:0008137">
    <property type="term" value="F:NADH dehydrogenase (ubiquinone) activity"/>
    <property type="evidence" value="ECO:0007669"/>
    <property type="project" value="InterPro"/>
</dbReference>
<reference evidence="10 11" key="1">
    <citation type="submission" date="2019-08" db="EMBL/GenBank/DDBJ databases">
        <title>Aureimonas fodiniaquatilis sp. nov., isolated from a coal mine wastewater.</title>
        <authorList>
            <person name="Kim W."/>
        </authorList>
    </citation>
    <scope>NUCLEOTIDE SEQUENCE [LARGE SCALE GENOMIC DNA]</scope>
    <source>
        <strain evidence="10 11">CAU 1482</strain>
    </source>
</reference>
<evidence type="ECO:0000256" key="6">
    <source>
        <dbReference type="ARBA" id="ARBA00023136"/>
    </source>
</evidence>
<dbReference type="PANTHER" id="PTHR42682">
    <property type="entry name" value="HYDROGENASE-4 COMPONENT F"/>
    <property type="match status" value="1"/>
</dbReference>
<keyword evidence="6 8" id="KW-0472">Membrane</keyword>
<sequence length="925" mass="97988">MTDQLFVTLAILTPILLLSGCLVSPIRAHVIRFMALAPLPAFAAAFVTPDGTVTLPLSGLTLTIDSPGRLLLGIAALLWMAASLYASLTMANDPRRTRFAIWWLMSMTGSLGVFLAGGLISFYFMFSLGSLAAYGLITHEGSHNALRAGRVYMIFTLISEAALLLGLVLLALAAGGASHSIPQAVAALPLSANANLAYAMLVTAFAIKIGLVPLHFWLPPAHVNAPTAASAVLSGVGVKAGIIGLIRFMPFETGLPEWGYVLAIIGCLSAFYGVAFGLTQTYPKSVLAYSTVSQMGFLTAILGLGLMLGDGDLLPAALYAGFHIIVKGALFLGLGVLTLTGAQGRRVLTVIIAILAFSFAGLPLSGGYVAKMAVYPLLGFGLAATIATMAAVGSALLMAHFLTLLPAPSSSPDASLGFKGAVSAFAVMALASLGILWSIYPRIAAPDILLDDLMNPKMLWAAAWPIALGLLLTFAMRRAGAKLPTVPPGDILLIAQRGGTAGQWFSGIAASCDATLRRWRVGSLAVVIVAMVFALVLSGCASRPTGVLVPSNSTVPDASRVDLLVATTRAPTSEPGVIFSGERGSALSLLNIGVSIPPENAREVGQVQWPSRLPANPAREFATLNVTPLAGQTEARQWLSEHLPANRRVLIFVHGFNNRFDDAVYRFAQIVHDSGADVAPILFTWPSRARVFDYLYDRESTNFSRDGLETLLRTVIADRDVGEITVLAHSMGAWPVMEVLRQMAIKDGRIDPKLRNVILASPDIDSDVFATQWRRIPNPRPEVFLFTSQRDRALGISRRISGNVTRLGEIDPAAERYRAALEESGIVVLDLSGMSGADRLHHGKFADNPEIIQLIGNRLIAGQLMTDSEASLGERISGLTIGLGKAVGGVAGATISAPLAVIDPNTRRTYGEQIEQIGLDLQAIE</sequence>
<keyword evidence="5" id="KW-0560">Oxidoreductase</keyword>
<feature type="transmembrane region" description="Helical" evidence="8">
    <location>
        <begin position="521"/>
        <end position="539"/>
    </location>
</feature>
<keyword evidence="10" id="KW-0378">Hydrolase</keyword>
<evidence type="ECO:0000313" key="11">
    <source>
        <dbReference type="Proteomes" id="UP000324738"/>
    </source>
</evidence>
<feature type="transmembrane region" description="Helical" evidence="8">
    <location>
        <begin position="320"/>
        <end position="340"/>
    </location>
</feature>
<feature type="transmembrane region" description="Helical" evidence="8">
    <location>
        <begin position="196"/>
        <end position="218"/>
    </location>
</feature>
<evidence type="ECO:0000256" key="8">
    <source>
        <dbReference type="SAM" id="Phobius"/>
    </source>
</evidence>
<keyword evidence="3 7" id="KW-0812">Transmembrane</keyword>
<dbReference type="EMBL" id="VTWH01000001">
    <property type="protein sequence ID" value="KAA0971920.1"/>
    <property type="molecule type" value="Genomic_DNA"/>
</dbReference>
<keyword evidence="2" id="KW-1003">Cell membrane</keyword>
<dbReference type="PANTHER" id="PTHR42682:SF4">
    <property type="entry name" value="NADH-UBIQUINONE_PLASTOQUINONE"/>
    <property type="match status" value="1"/>
</dbReference>
<dbReference type="OrthoDB" id="9797755at2"/>
<dbReference type="PRINTS" id="PR01437">
    <property type="entry name" value="NUOXDRDTASE4"/>
</dbReference>
<feature type="transmembrane region" description="Helical" evidence="8">
    <location>
        <begin position="286"/>
        <end position="308"/>
    </location>
</feature>
<feature type="transmembrane region" description="Helical" evidence="8">
    <location>
        <begin position="6"/>
        <end position="23"/>
    </location>
</feature>
<dbReference type="Pfam" id="PF00361">
    <property type="entry name" value="Proton_antipo_M"/>
    <property type="match status" value="1"/>
</dbReference>
<comment type="subcellular location">
    <subcellularLocation>
        <location evidence="1">Cell membrane</location>
        <topology evidence="1">Multi-pass membrane protein</topology>
    </subcellularLocation>
    <subcellularLocation>
        <location evidence="7">Membrane</location>
        <topology evidence="7">Multi-pass membrane protein</topology>
    </subcellularLocation>
</comment>
<dbReference type="AlphaFoldDB" id="A0A5B0E2E9"/>
<dbReference type="SUPFAM" id="SSF53474">
    <property type="entry name" value="alpha/beta-Hydrolases"/>
    <property type="match status" value="1"/>
</dbReference>
<evidence type="ECO:0000256" key="2">
    <source>
        <dbReference type="ARBA" id="ARBA00022475"/>
    </source>
</evidence>
<keyword evidence="11" id="KW-1185">Reference proteome</keyword>
<feature type="transmembrane region" description="Helical" evidence="8">
    <location>
        <begin position="122"/>
        <end position="139"/>
    </location>
</feature>
<evidence type="ECO:0000256" key="7">
    <source>
        <dbReference type="RuleBase" id="RU000320"/>
    </source>
</evidence>
<evidence type="ECO:0000259" key="9">
    <source>
        <dbReference type="Pfam" id="PF00361"/>
    </source>
</evidence>
<keyword evidence="4 8" id="KW-1133">Transmembrane helix</keyword>
<evidence type="ECO:0000256" key="3">
    <source>
        <dbReference type="ARBA" id="ARBA00022692"/>
    </source>
</evidence>
<evidence type="ECO:0000256" key="4">
    <source>
        <dbReference type="ARBA" id="ARBA00022989"/>
    </source>
</evidence>
<name>A0A5B0E2E9_9HYPH</name>
<feature type="domain" description="NADH:quinone oxidoreductase/Mrp antiporter transmembrane" evidence="9">
    <location>
        <begin position="117"/>
        <end position="374"/>
    </location>
</feature>
<feature type="transmembrane region" description="Helical" evidence="8">
    <location>
        <begin position="30"/>
        <end position="48"/>
    </location>
</feature>
<feature type="transmembrane region" description="Helical" evidence="8">
    <location>
        <begin position="68"/>
        <end position="87"/>
    </location>
</feature>
<dbReference type="Proteomes" id="UP000324738">
    <property type="component" value="Unassembled WGS sequence"/>
</dbReference>
<dbReference type="InterPro" id="IPR029058">
    <property type="entry name" value="AB_hydrolase_fold"/>
</dbReference>
<dbReference type="GO" id="GO:0016787">
    <property type="term" value="F:hydrolase activity"/>
    <property type="evidence" value="ECO:0007669"/>
    <property type="project" value="UniProtKB-KW"/>
</dbReference>
<evidence type="ECO:0000256" key="1">
    <source>
        <dbReference type="ARBA" id="ARBA00004651"/>
    </source>
</evidence>
<accession>A0A5B0E2E9</accession>
<dbReference type="InterPro" id="IPR010297">
    <property type="entry name" value="DUF900_hydrolase"/>
</dbReference>